<evidence type="ECO:0000256" key="2">
    <source>
        <dbReference type="ARBA" id="ARBA00022748"/>
    </source>
</evidence>
<dbReference type="PANTHER" id="PTHR42852:SF6">
    <property type="entry name" value="THIOL:DISULFIDE INTERCHANGE PROTEIN DSBE"/>
    <property type="match status" value="1"/>
</dbReference>
<dbReference type="InterPro" id="IPR013766">
    <property type="entry name" value="Thioredoxin_domain"/>
</dbReference>
<keyword evidence="4" id="KW-0676">Redox-active center</keyword>
<dbReference type="PROSITE" id="PS51352">
    <property type="entry name" value="THIOREDOXIN_2"/>
    <property type="match status" value="1"/>
</dbReference>
<dbReference type="GO" id="GO:0017004">
    <property type="term" value="P:cytochrome complex assembly"/>
    <property type="evidence" value="ECO:0007669"/>
    <property type="project" value="UniProtKB-KW"/>
</dbReference>
<dbReference type="CDD" id="cd02966">
    <property type="entry name" value="TlpA_like_family"/>
    <property type="match status" value="1"/>
</dbReference>
<sequence length="335" mass="38101">MKKIIYLMAIAITMISCKKEPNNFVTFSGKINNKNAQSVVISNPQLEFEKIIKLDENGAFKDTLNVKSDFYRLSNGQKATTLYLKNGDDITLNIDAKDFKNTAKFAGKGANENNFLAKVILLQEDFFKDKDLYNLSKDKFDAKVNSFVDDFNTNMKNTTLDSAFVAFQEKNITGLTNYLNKTYADKSYSATKLIKGAVSPKFVNYENYKGGTTSLDDLKGKYVYIDMWATWCNPCKQEIPFLQKVEKKYHGKKIEFVSISVDSERDYEKWKEMVADKNLSGVQLYSKRDQTFSGAYKVNSIPRFILIDPQGNIVDANAPRPSNPKLITLFDSLNI</sequence>
<evidence type="ECO:0000313" key="6">
    <source>
        <dbReference type="EMBL" id="SOS75522.1"/>
    </source>
</evidence>
<dbReference type="GO" id="GO:0030313">
    <property type="term" value="C:cell envelope"/>
    <property type="evidence" value="ECO:0007669"/>
    <property type="project" value="UniProtKB-SubCell"/>
</dbReference>
<evidence type="ECO:0000256" key="3">
    <source>
        <dbReference type="ARBA" id="ARBA00023157"/>
    </source>
</evidence>
<accession>A0A2H1YJ38</accession>
<keyword evidence="3" id="KW-1015">Disulfide bond</keyword>
<dbReference type="Proteomes" id="UP000234211">
    <property type="component" value="Unassembled WGS sequence"/>
</dbReference>
<dbReference type="InterPro" id="IPR050553">
    <property type="entry name" value="Thioredoxin_ResA/DsbE_sf"/>
</dbReference>
<evidence type="ECO:0000256" key="4">
    <source>
        <dbReference type="ARBA" id="ARBA00023284"/>
    </source>
</evidence>
<dbReference type="InterPro" id="IPR013740">
    <property type="entry name" value="Redoxin"/>
</dbReference>
<name>A0A2H1YJ38_9FLAO</name>
<evidence type="ECO:0000256" key="1">
    <source>
        <dbReference type="ARBA" id="ARBA00004196"/>
    </source>
</evidence>
<comment type="subcellular location">
    <subcellularLocation>
        <location evidence="1">Cell envelope</location>
    </subcellularLocation>
</comment>
<dbReference type="GO" id="GO:0016491">
    <property type="term" value="F:oxidoreductase activity"/>
    <property type="evidence" value="ECO:0007669"/>
    <property type="project" value="InterPro"/>
</dbReference>
<organism evidence="6 7">
    <name type="scientific">Tenacibaculum piscium</name>
    <dbReference type="NCBI Taxonomy" id="1458515"/>
    <lineage>
        <taxon>Bacteria</taxon>
        <taxon>Pseudomonadati</taxon>
        <taxon>Bacteroidota</taxon>
        <taxon>Flavobacteriia</taxon>
        <taxon>Flavobacteriales</taxon>
        <taxon>Flavobacteriaceae</taxon>
        <taxon>Tenacibaculum</taxon>
    </lineage>
</organism>
<dbReference type="Pfam" id="PF08534">
    <property type="entry name" value="Redoxin"/>
    <property type="match status" value="1"/>
</dbReference>
<dbReference type="SUPFAM" id="SSF52833">
    <property type="entry name" value="Thioredoxin-like"/>
    <property type="match status" value="1"/>
</dbReference>
<feature type="domain" description="Thioredoxin" evidence="5">
    <location>
        <begin position="193"/>
        <end position="335"/>
    </location>
</feature>
<evidence type="ECO:0000259" key="5">
    <source>
        <dbReference type="PROSITE" id="PS51352"/>
    </source>
</evidence>
<dbReference type="PROSITE" id="PS51257">
    <property type="entry name" value="PROKAR_LIPOPROTEIN"/>
    <property type="match status" value="1"/>
</dbReference>
<reference evidence="7" key="1">
    <citation type="submission" date="2017-11" db="EMBL/GenBank/DDBJ databases">
        <authorList>
            <person name="Duchaud E."/>
        </authorList>
    </citation>
    <scope>NUCLEOTIDE SEQUENCE [LARGE SCALE GENOMIC DNA]</scope>
    <source>
        <strain evidence="7">Tenacibaculum sp. TNO020</strain>
    </source>
</reference>
<dbReference type="EMBL" id="OENF01000039">
    <property type="protein sequence ID" value="SOS75522.1"/>
    <property type="molecule type" value="Genomic_DNA"/>
</dbReference>
<dbReference type="Gene3D" id="3.40.30.10">
    <property type="entry name" value="Glutaredoxin"/>
    <property type="match status" value="1"/>
</dbReference>
<gene>
    <name evidence="6" type="ORF">TNO020_440307</name>
</gene>
<dbReference type="RefSeq" id="WP_101918146.1">
    <property type="nucleotide sequence ID" value="NZ_OENF01000039.1"/>
</dbReference>
<dbReference type="InterPro" id="IPR036249">
    <property type="entry name" value="Thioredoxin-like_sf"/>
</dbReference>
<proteinExistence type="predicted"/>
<evidence type="ECO:0000313" key="7">
    <source>
        <dbReference type="Proteomes" id="UP000234211"/>
    </source>
</evidence>
<dbReference type="OrthoDB" id="743079at2"/>
<dbReference type="PANTHER" id="PTHR42852">
    <property type="entry name" value="THIOL:DISULFIDE INTERCHANGE PROTEIN DSBE"/>
    <property type="match status" value="1"/>
</dbReference>
<keyword evidence="2" id="KW-0201">Cytochrome c-type biogenesis</keyword>
<dbReference type="AlphaFoldDB" id="A0A2H1YJ38"/>
<keyword evidence="7" id="KW-1185">Reference proteome</keyword>
<protein>
    <recommendedName>
        <fullName evidence="5">Thioredoxin domain-containing protein</fullName>
    </recommendedName>
</protein>